<gene>
    <name evidence="2" type="ORF">VB264_22095</name>
</gene>
<keyword evidence="3" id="KW-1185">Reference proteome</keyword>
<comment type="caution">
    <text evidence="2">The sequence shown here is derived from an EMBL/GenBank/DDBJ whole genome shotgun (WGS) entry which is preliminary data.</text>
</comment>
<feature type="domain" description="Secretion system C-terminal sorting" evidence="1">
    <location>
        <begin position="1375"/>
        <end position="1441"/>
    </location>
</feature>
<evidence type="ECO:0000259" key="1">
    <source>
        <dbReference type="Pfam" id="PF18962"/>
    </source>
</evidence>
<protein>
    <submittedName>
        <fullName evidence="2">T9SS type A sorting domain-containing protein</fullName>
    </submittedName>
</protein>
<dbReference type="NCBIfam" id="TIGR04183">
    <property type="entry name" value="Por_Secre_tail"/>
    <property type="match status" value="1"/>
</dbReference>
<reference evidence="2 3" key="1">
    <citation type="submission" date="2023-12" db="EMBL/GenBank/DDBJ databases">
        <title>Novel species of the genus Arcicella isolated from rivers.</title>
        <authorList>
            <person name="Lu H."/>
        </authorList>
    </citation>
    <scope>NUCLEOTIDE SEQUENCE [LARGE SCALE GENOMIC DNA]</scope>
    <source>
        <strain evidence="2 3">LMG 21963</strain>
    </source>
</reference>
<name>A0ABU5QTR7_9BACT</name>
<evidence type="ECO:0000313" key="2">
    <source>
        <dbReference type="EMBL" id="MEA5260505.1"/>
    </source>
</evidence>
<dbReference type="Proteomes" id="UP001304671">
    <property type="component" value="Unassembled WGS sequence"/>
</dbReference>
<sequence length="1445" mass="158569">MLRSLQLSLFLMFFTFFVKGQTIGISQVSPAFGSNICLGSKVYLAYTTTGTFNQGNAFKVQIKSNYTSTWMDVVTKDSSGYLIATLPTEVTNISNSYSNYADLRIVSSSPVVTTTNYSNYIYLPANIEIVSIQKKTLFPNEPVTLTIKNNGSTPIKLLTSDSTNIQLDNSYGTNQNIVISTNKSGAYGILSASNLCGVGKSTGSVDIKIVDNSLKIMGLTKSHICKNSQVGVKVQKTGKWSTNNKFKIRIEDYYSSSKFYDFDNTESDDFMTATIGENIPNGTYRIKIVASDNNIESDFFANLLYVHNESKVELTTESTSIKYGEMQTLNATVSGYGSYYVELSDGQVYNNYYSGDYASSFTFYVSPKETTQYYIKSFVSECGNGIGKNKVSITVNKAIKTDSLKGKDYCEGATCEVKFSTNASLPVGATVKVRLSNNNYWDIRNTSQDVIGKVIKDNVVSFVIPTGMAFPFLNNTFYASVYRDDIQGITFSPNYIRVSTFPSANVDNSSESTFISFKKPQIANINISVDGGGAYEITMLDDLKYKFESSSWRTSTNLPVYVTKSGPIGIKTITNVCGTNSKGSAQYKYATIENAEYSIQVSSKKNTSVELCAGDKLDLSVLTEGKFEADNQFIVELISNYNSNNNRTLGKATVGDMQTTIPLDLPNGEYYIRIYASNPLLYSNQLKVLVRAKPTASLFSYVSGVLSLGTYINVTLNLDGGGTQLVTFKDGTSRIIETYSSSTSTEYMNMNIYKTTTFGIKSVSNVCGIGTVKSKDFTLTVLPYSIQNMLNINTNYNNNVQCLTDKVLVPFNIKGQIPSGTTFSVQIANTSDTSYTTIQTGITESPVLVSFPNKFQQSGNYNIRIVSNDNSVKSDVATANFVTVPNNLALQFNGGATVTEIDAGNGVYINSNTTQSYSYGSTLRYVIKDDKNFKTIGYSNYNYIQEYKAPAVTTTYTLASALNECGVGKVSSSVKVIIKPVIGMNFGAMNNISTCVGSTINVNLDSKGEFEADNVFKVFAIDENNIKTELLKSTKNGAYNMTFGSNLKRGSYKIQMESSNPVQTKSITTITLVNKLDMTLLGSSTINPGTEAYLILRNNDTYKPSNNSYYYDYVNYELSNGKTGIVELSSYNNQPAIYLTPLKTETFTVKSIKNTCGEGKISGSATITVNPPSSKQVNLYEYYSNTSICAGSSINVYFYTLGAFSANNKFTVQLSDNEGKLFKSLETTGISSPLVAKIPKDYMPSTGYNIRVIATDSNVTSTTNKYPWTILEGISARFDTSSYYFESNKPVSIKIKFAGTPPFTFILGSDEINAKTLTSSVNEYNLTVNPIANTSYRLFSVNNQVCGAGTILSPSTVKLELITATEELGKLGINVYPNPTTDIINIVGDDKELDIQLIDFSGKIIQEEKLRGEQKRIDMSKVSAGTYFLQIKKDGRQAVFKVLKQ</sequence>
<dbReference type="Pfam" id="PF18962">
    <property type="entry name" value="Por_Secre_tail"/>
    <property type="match status" value="1"/>
</dbReference>
<dbReference type="RefSeq" id="WP_323253092.1">
    <property type="nucleotide sequence ID" value="NZ_JAYFUL010000057.1"/>
</dbReference>
<proteinExistence type="predicted"/>
<evidence type="ECO:0000313" key="3">
    <source>
        <dbReference type="Proteomes" id="UP001304671"/>
    </source>
</evidence>
<accession>A0ABU5QTR7</accession>
<dbReference type="EMBL" id="JAYFUL010000057">
    <property type="protein sequence ID" value="MEA5260505.1"/>
    <property type="molecule type" value="Genomic_DNA"/>
</dbReference>
<dbReference type="InterPro" id="IPR026444">
    <property type="entry name" value="Secre_tail"/>
</dbReference>
<organism evidence="2 3">
    <name type="scientific">Arcicella aquatica</name>
    <dbReference type="NCBI Taxonomy" id="217141"/>
    <lineage>
        <taxon>Bacteria</taxon>
        <taxon>Pseudomonadati</taxon>
        <taxon>Bacteroidota</taxon>
        <taxon>Cytophagia</taxon>
        <taxon>Cytophagales</taxon>
        <taxon>Flectobacillaceae</taxon>
        <taxon>Arcicella</taxon>
    </lineage>
</organism>